<keyword evidence="7 8" id="KW-0472">Membrane</keyword>
<comment type="subcellular location">
    <subcellularLocation>
        <location evidence="1 8">Cell membrane</location>
        <topology evidence="1 8">Multi-pass membrane protein</topology>
    </subcellularLocation>
</comment>
<dbReference type="PANTHER" id="PTHR33573:SF17">
    <property type="entry name" value="CASP-LIKE PROTEIN 4D1"/>
    <property type="match status" value="1"/>
</dbReference>
<dbReference type="AlphaFoldDB" id="A0AAV5J4D3"/>
<dbReference type="InterPro" id="IPR006702">
    <property type="entry name" value="CASP_dom"/>
</dbReference>
<evidence type="ECO:0000313" key="11">
    <source>
        <dbReference type="Proteomes" id="UP001054252"/>
    </source>
</evidence>
<keyword evidence="4 8" id="KW-1003">Cell membrane</keyword>
<comment type="similarity">
    <text evidence="2 8">Belongs to the Casparian strip membrane proteins (CASP) family.</text>
</comment>
<evidence type="ECO:0000256" key="8">
    <source>
        <dbReference type="RuleBase" id="RU361233"/>
    </source>
</evidence>
<protein>
    <recommendedName>
        <fullName evidence="8">CASP-like protein</fullName>
    </recommendedName>
</protein>
<proteinExistence type="inferred from homology"/>
<keyword evidence="5 8" id="KW-0812">Transmembrane</keyword>
<evidence type="ECO:0000256" key="2">
    <source>
        <dbReference type="ARBA" id="ARBA00007651"/>
    </source>
</evidence>
<evidence type="ECO:0000256" key="3">
    <source>
        <dbReference type="ARBA" id="ARBA00011489"/>
    </source>
</evidence>
<keyword evidence="11" id="KW-1185">Reference proteome</keyword>
<dbReference type="EMBL" id="BPVZ01000023">
    <property type="protein sequence ID" value="GKV05278.1"/>
    <property type="molecule type" value="Genomic_DNA"/>
</dbReference>
<reference evidence="10 11" key="1">
    <citation type="journal article" date="2021" name="Commun. Biol.">
        <title>The genome of Shorea leprosula (Dipterocarpaceae) highlights the ecological relevance of drought in aseasonal tropical rainforests.</title>
        <authorList>
            <person name="Ng K.K.S."/>
            <person name="Kobayashi M.J."/>
            <person name="Fawcett J.A."/>
            <person name="Hatakeyama M."/>
            <person name="Paape T."/>
            <person name="Ng C.H."/>
            <person name="Ang C.C."/>
            <person name="Tnah L.H."/>
            <person name="Lee C.T."/>
            <person name="Nishiyama T."/>
            <person name="Sese J."/>
            <person name="O'Brien M.J."/>
            <person name="Copetti D."/>
            <person name="Mohd Noor M.I."/>
            <person name="Ong R.C."/>
            <person name="Putra M."/>
            <person name="Sireger I.Z."/>
            <person name="Indrioko S."/>
            <person name="Kosugi Y."/>
            <person name="Izuno A."/>
            <person name="Isagi Y."/>
            <person name="Lee S.L."/>
            <person name="Shimizu K.K."/>
        </authorList>
    </citation>
    <scope>NUCLEOTIDE SEQUENCE [LARGE SCALE GENOMIC DNA]</scope>
    <source>
        <strain evidence="10">214</strain>
    </source>
</reference>
<evidence type="ECO:0000256" key="4">
    <source>
        <dbReference type="ARBA" id="ARBA00022475"/>
    </source>
</evidence>
<accession>A0AAV5J4D3</accession>
<organism evidence="10 11">
    <name type="scientific">Rubroshorea leprosula</name>
    <dbReference type="NCBI Taxonomy" id="152421"/>
    <lineage>
        <taxon>Eukaryota</taxon>
        <taxon>Viridiplantae</taxon>
        <taxon>Streptophyta</taxon>
        <taxon>Embryophyta</taxon>
        <taxon>Tracheophyta</taxon>
        <taxon>Spermatophyta</taxon>
        <taxon>Magnoliopsida</taxon>
        <taxon>eudicotyledons</taxon>
        <taxon>Gunneridae</taxon>
        <taxon>Pentapetalae</taxon>
        <taxon>rosids</taxon>
        <taxon>malvids</taxon>
        <taxon>Malvales</taxon>
        <taxon>Dipterocarpaceae</taxon>
        <taxon>Rubroshorea</taxon>
    </lineage>
</organism>
<feature type="transmembrane region" description="Helical" evidence="8">
    <location>
        <begin position="49"/>
        <end position="72"/>
    </location>
</feature>
<comment type="subunit">
    <text evidence="3 8">Homodimer and heterodimers.</text>
</comment>
<dbReference type="PANTHER" id="PTHR33573">
    <property type="entry name" value="CASP-LIKE PROTEIN 4A4"/>
    <property type="match status" value="1"/>
</dbReference>
<evidence type="ECO:0000256" key="7">
    <source>
        <dbReference type="ARBA" id="ARBA00023136"/>
    </source>
</evidence>
<sequence>MGSKPVETSTLVLRIFTFFFAVASFVDLLTNKIESFGGGKLIFKDIITYSYVFSTAVIAAAYALLQISFAIYNVNNEKRMISSDFSPEFDIYADKPISLLLATGVGAGFAVTYEFKQFLNGVFDIVEESDLKPAYDKFLNKV</sequence>
<dbReference type="GO" id="GO:0005886">
    <property type="term" value="C:plasma membrane"/>
    <property type="evidence" value="ECO:0007669"/>
    <property type="project" value="UniProtKB-SubCell"/>
</dbReference>
<comment type="caution">
    <text evidence="8">Lacks conserved residue(s) required for the propagation of feature annotation.</text>
</comment>
<evidence type="ECO:0000313" key="10">
    <source>
        <dbReference type="EMBL" id="GKV05278.1"/>
    </source>
</evidence>
<evidence type="ECO:0000259" key="9">
    <source>
        <dbReference type="Pfam" id="PF04535"/>
    </source>
</evidence>
<keyword evidence="6 8" id="KW-1133">Transmembrane helix</keyword>
<name>A0AAV5J4D3_9ROSI</name>
<comment type="caution">
    <text evidence="10">The sequence shown here is derived from an EMBL/GenBank/DDBJ whole genome shotgun (WGS) entry which is preliminary data.</text>
</comment>
<dbReference type="Pfam" id="PF04535">
    <property type="entry name" value="CASP_dom"/>
    <property type="match status" value="1"/>
</dbReference>
<evidence type="ECO:0000256" key="6">
    <source>
        <dbReference type="ARBA" id="ARBA00022989"/>
    </source>
</evidence>
<feature type="domain" description="Casparian strip membrane protein" evidence="9">
    <location>
        <begin position="4"/>
        <end position="114"/>
    </location>
</feature>
<dbReference type="Proteomes" id="UP001054252">
    <property type="component" value="Unassembled WGS sequence"/>
</dbReference>
<evidence type="ECO:0000256" key="1">
    <source>
        <dbReference type="ARBA" id="ARBA00004651"/>
    </source>
</evidence>
<gene>
    <name evidence="10" type="ORF">SLEP1_g17308</name>
</gene>
<feature type="transmembrane region" description="Helical" evidence="8">
    <location>
        <begin position="12"/>
        <end position="29"/>
    </location>
</feature>
<evidence type="ECO:0000256" key="5">
    <source>
        <dbReference type="ARBA" id="ARBA00022692"/>
    </source>
</evidence>